<protein>
    <submittedName>
        <fullName evidence="5">Acyl-CoA N-acyltransferase</fullName>
    </submittedName>
</protein>
<keyword evidence="2" id="KW-0012">Acyltransferase</keyword>
<dbReference type="GO" id="GO:0016747">
    <property type="term" value="F:acyltransferase activity, transferring groups other than amino-acyl groups"/>
    <property type="evidence" value="ECO:0007669"/>
    <property type="project" value="InterPro"/>
</dbReference>
<dbReference type="EMBL" id="ML769487">
    <property type="protein sequence ID" value="KAE9398104.1"/>
    <property type="molecule type" value="Genomic_DNA"/>
</dbReference>
<dbReference type="InterPro" id="IPR016181">
    <property type="entry name" value="Acyl_CoA_acyltransferase"/>
</dbReference>
<dbReference type="PROSITE" id="PS51186">
    <property type="entry name" value="GNAT"/>
    <property type="match status" value="1"/>
</dbReference>
<accession>A0A6A4HM13</accession>
<dbReference type="AlphaFoldDB" id="A0A6A4HM13"/>
<keyword evidence="1" id="KW-0808">Transferase</keyword>
<evidence type="ECO:0000313" key="5">
    <source>
        <dbReference type="EMBL" id="KAE9398104.1"/>
    </source>
</evidence>
<dbReference type="CDD" id="cd04301">
    <property type="entry name" value="NAT_SF"/>
    <property type="match status" value="1"/>
</dbReference>
<reference evidence="5" key="1">
    <citation type="journal article" date="2019" name="Environ. Microbiol.">
        <title>Fungal ecological strategies reflected in gene transcription - a case study of two litter decomposers.</title>
        <authorList>
            <person name="Barbi F."/>
            <person name="Kohler A."/>
            <person name="Barry K."/>
            <person name="Baskaran P."/>
            <person name="Daum C."/>
            <person name="Fauchery L."/>
            <person name="Ihrmark K."/>
            <person name="Kuo A."/>
            <person name="LaButti K."/>
            <person name="Lipzen A."/>
            <person name="Morin E."/>
            <person name="Grigoriev I.V."/>
            <person name="Henrissat B."/>
            <person name="Lindahl B."/>
            <person name="Martin F."/>
        </authorList>
    </citation>
    <scope>NUCLEOTIDE SEQUENCE</scope>
    <source>
        <strain evidence="5">JB14</strain>
    </source>
</reference>
<feature type="domain" description="N-acetyltransferase" evidence="4">
    <location>
        <begin position="7"/>
        <end position="169"/>
    </location>
</feature>
<dbReference type="InterPro" id="IPR000182">
    <property type="entry name" value="GNAT_dom"/>
</dbReference>
<dbReference type="PANTHER" id="PTHR43792">
    <property type="entry name" value="GNAT FAMILY, PUTATIVE (AFU_ORTHOLOGUE AFUA_3G00765)-RELATED-RELATED"/>
    <property type="match status" value="1"/>
</dbReference>
<dbReference type="InterPro" id="IPR051531">
    <property type="entry name" value="N-acetyltransferase"/>
</dbReference>
<organism evidence="5 6">
    <name type="scientific">Gymnopus androsaceus JB14</name>
    <dbReference type="NCBI Taxonomy" id="1447944"/>
    <lineage>
        <taxon>Eukaryota</taxon>
        <taxon>Fungi</taxon>
        <taxon>Dikarya</taxon>
        <taxon>Basidiomycota</taxon>
        <taxon>Agaricomycotina</taxon>
        <taxon>Agaricomycetes</taxon>
        <taxon>Agaricomycetidae</taxon>
        <taxon>Agaricales</taxon>
        <taxon>Marasmiineae</taxon>
        <taxon>Omphalotaceae</taxon>
        <taxon>Gymnopus</taxon>
    </lineage>
</organism>
<dbReference type="Gene3D" id="3.40.630.30">
    <property type="match status" value="1"/>
</dbReference>
<gene>
    <name evidence="5" type="ORF">BT96DRAFT_1020316</name>
</gene>
<evidence type="ECO:0000256" key="1">
    <source>
        <dbReference type="ARBA" id="ARBA00022679"/>
    </source>
</evidence>
<dbReference type="SUPFAM" id="SSF55729">
    <property type="entry name" value="Acyl-CoA N-acyltransferases (Nat)"/>
    <property type="match status" value="1"/>
</dbReference>
<name>A0A6A4HM13_9AGAR</name>
<proteinExistence type="inferred from homology"/>
<dbReference type="Pfam" id="PF13302">
    <property type="entry name" value="Acetyltransf_3"/>
    <property type="match status" value="1"/>
</dbReference>
<keyword evidence="6" id="KW-1185">Reference proteome</keyword>
<comment type="similarity">
    <text evidence="3">Belongs to the acetyltransferase family. RimJ subfamily.</text>
</comment>
<evidence type="ECO:0000256" key="3">
    <source>
        <dbReference type="ARBA" id="ARBA00038502"/>
    </source>
</evidence>
<evidence type="ECO:0000259" key="4">
    <source>
        <dbReference type="PROSITE" id="PS51186"/>
    </source>
</evidence>
<dbReference type="PANTHER" id="PTHR43792:SF8">
    <property type="entry name" value="[RIBOSOMAL PROTEIN US5]-ALANINE N-ACETYLTRANSFERASE"/>
    <property type="match status" value="1"/>
</dbReference>
<dbReference type="Proteomes" id="UP000799118">
    <property type="component" value="Unassembled WGS sequence"/>
</dbReference>
<sequence>MFETDRLRLRAVREADFENLMVLFNHDRVEKMLTSGFVVPLGVKAEKELREMCSSRLLYVIIETKDNHEFVGFISLWDAQMKNRDARLGMALLPSFWGRGYATEVLRFIIDYAFRQLALHRVSLHVFGNNTAAIKVYNKVGFVQEGVQRKANWIDGKWQDVIWMAVLDEDWEASKQEGPNPKTVS</sequence>
<evidence type="ECO:0000313" key="6">
    <source>
        <dbReference type="Proteomes" id="UP000799118"/>
    </source>
</evidence>
<dbReference type="OrthoDB" id="630895at2759"/>
<evidence type="ECO:0000256" key="2">
    <source>
        <dbReference type="ARBA" id="ARBA00023315"/>
    </source>
</evidence>